<name>A0AAW0ANY4_9AGAR</name>
<feature type="compositionally biased region" description="Basic and acidic residues" evidence="1">
    <location>
        <begin position="177"/>
        <end position="189"/>
    </location>
</feature>
<comment type="caution">
    <text evidence="2">The sequence shown here is derived from an EMBL/GenBank/DDBJ whole genome shotgun (WGS) entry which is preliminary data.</text>
</comment>
<protein>
    <submittedName>
        <fullName evidence="2">Uncharacterized protein</fullName>
    </submittedName>
</protein>
<proteinExistence type="predicted"/>
<sequence length="210" mass="22762">MCDGGDCGNCFECCCAVCECCCDSSNSGTGDGECSVYSCWYGMRCLEDVADCFRACFFPNTVTRGQSQTSPSPHPHLREASSASTARLLPYPPNIMPTTHTHPSPAAINLDFTDDDETRRISQPQLPPPPAYTPQNSIPIPSSLRVLHSHPYSLRPGVILDASTSSLNLDAIYPNHNQEDAQNRRHEPEPDSGLLVQKGPPSVMTSFGDS</sequence>
<keyword evidence="3" id="KW-1185">Reference proteome</keyword>
<reference evidence="2 3" key="1">
    <citation type="journal article" date="2024" name="J Genomics">
        <title>Draft genome sequencing and assembly of Favolaschia claudopus CIRM-BRFM 2984 isolated from oak limbs.</title>
        <authorList>
            <person name="Navarro D."/>
            <person name="Drula E."/>
            <person name="Chaduli D."/>
            <person name="Cazenave R."/>
            <person name="Ahrendt S."/>
            <person name="Wang J."/>
            <person name="Lipzen A."/>
            <person name="Daum C."/>
            <person name="Barry K."/>
            <person name="Grigoriev I.V."/>
            <person name="Favel A."/>
            <person name="Rosso M.N."/>
            <person name="Martin F."/>
        </authorList>
    </citation>
    <scope>NUCLEOTIDE SEQUENCE [LARGE SCALE GENOMIC DNA]</scope>
    <source>
        <strain evidence="2 3">CIRM-BRFM 2984</strain>
    </source>
</reference>
<feature type="region of interest" description="Disordered" evidence="1">
    <location>
        <begin position="64"/>
        <end position="83"/>
    </location>
</feature>
<gene>
    <name evidence="2" type="ORF">R3P38DRAFT_3003372</name>
</gene>
<dbReference type="EMBL" id="JAWWNJ010000057">
    <property type="protein sequence ID" value="KAK7014381.1"/>
    <property type="molecule type" value="Genomic_DNA"/>
</dbReference>
<dbReference type="AlphaFoldDB" id="A0AAW0ANY4"/>
<evidence type="ECO:0000313" key="2">
    <source>
        <dbReference type="EMBL" id="KAK7014381.1"/>
    </source>
</evidence>
<evidence type="ECO:0000256" key="1">
    <source>
        <dbReference type="SAM" id="MobiDB-lite"/>
    </source>
</evidence>
<organism evidence="2 3">
    <name type="scientific">Favolaschia claudopus</name>
    <dbReference type="NCBI Taxonomy" id="2862362"/>
    <lineage>
        <taxon>Eukaryota</taxon>
        <taxon>Fungi</taxon>
        <taxon>Dikarya</taxon>
        <taxon>Basidiomycota</taxon>
        <taxon>Agaricomycotina</taxon>
        <taxon>Agaricomycetes</taxon>
        <taxon>Agaricomycetidae</taxon>
        <taxon>Agaricales</taxon>
        <taxon>Marasmiineae</taxon>
        <taxon>Mycenaceae</taxon>
        <taxon>Favolaschia</taxon>
    </lineage>
</organism>
<feature type="region of interest" description="Disordered" evidence="1">
    <location>
        <begin position="117"/>
        <end position="139"/>
    </location>
</feature>
<accession>A0AAW0ANY4</accession>
<evidence type="ECO:0000313" key="3">
    <source>
        <dbReference type="Proteomes" id="UP001362999"/>
    </source>
</evidence>
<dbReference type="Proteomes" id="UP001362999">
    <property type="component" value="Unassembled WGS sequence"/>
</dbReference>
<feature type="region of interest" description="Disordered" evidence="1">
    <location>
        <begin position="176"/>
        <end position="210"/>
    </location>
</feature>